<evidence type="ECO:0000313" key="12">
    <source>
        <dbReference type="EMBL" id="BBF68895.1"/>
    </source>
</evidence>
<comment type="subcellular location">
    <subcellularLocation>
        <location evidence="2 11">Cytoplasm</location>
    </subcellularLocation>
</comment>
<evidence type="ECO:0000256" key="4">
    <source>
        <dbReference type="ARBA" id="ARBA00009392"/>
    </source>
</evidence>
<evidence type="ECO:0000256" key="5">
    <source>
        <dbReference type="ARBA" id="ARBA00022490"/>
    </source>
</evidence>
<dbReference type="SUPFAM" id="SSF101386">
    <property type="entry name" value="all-alpha NTP pyrophosphatases"/>
    <property type="match status" value="1"/>
</dbReference>
<evidence type="ECO:0000256" key="1">
    <source>
        <dbReference type="ARBA" id="ARBA00001460"/>
    </source>
</evidence>
<dbReference type="EMBL" id="AP018817">
    <property type="protein sequence ID" value="BBF68895.1"/>
    <property type="molecule type" value="Genomic_DNA"/>
</dbReference>
<dbReference type="NCBIfam" id="TIGR03188">
    <property type="entry name" value="histidine_hisI"/>
    <property type="match status" value="1"/>
</dbReference>
<dbReference type="Gene3D" id="1.10.287.1080">
    <property type="entry name" value="MazG-like"/>
    <property type="match status" value="1"/>
</dbReference>
<dbReference type="Proteomes" id="UP001059971">
    <property type="component" value="Chromosome 1"/>
</dbReference>
<comment type="catalytic activity">
    <reaction evidence="1 11">
        <text>1-(5-phospho-beta-D-ribosyl)-ATP + H2O = 1-(5-phospho-beta-D-ribosyl)-5'-AMP + diphosphate + H(+)</text>
        <dbReference type="Rhea" id="RHEA:22828"/>
        <dbReference type="ChEBI" id="CHEBI:15377"/>
        <dbReference type="ChEBI" id="CHEBI:15378"/>
        <dbReference type="ChEBI" id="CHEBI:33019"/>
        <dbReference type="ChEBI" id="CHEBI:59457"/>
        <dbReference type="ChEBI" id="CHEBI:73183"/>
        <dbReference type="EC" id="3.6.1.31"/>
    </reaction>
</comment>
<organism evidence="12 13">
    <name type="scientific">Sphingomonas bisphenolicum</name>
    <dbReference type="NCBI Taxonomy" id="296544"/>
    <lineage>
        <taxon>Bacteria</taxon>
        <taxon>Pseudomonadati</taxon>
        <taxon>Pseudomonadota</taxon>
        <taxon>Alphaproteobacteria</taxon>
        <taxon>Sphingomonadales</taxon>
        <taxon>Sphingomonadaceae</taxon>
        <taxon>Sphingomonas</taxon>
    </lineage>
</organism>
<comment type="pathway">
    <text evidence="3 11">Amino-acid biosynthesis; L-histidine biosynthesis; L-histidine from 5-phospho-alpha-D-ribose 1-diphosphate: step 2/9.</text>
</comment>
<dbReference type="InterPro" id="IPR008179">
    <property type="entry name" value="HisE"/>
</dbReference>
<dbReference type="NCBIfam" id="NF001611">
    <property type="entry name" value="PRK00400.1-3"/>
    <property type="match status" value="1"/>
</dbReference>
<name>A0ABM7FZ59_9SPHN</name>
<evidence type="ECO:0000256" key="11">
    <source>
        <dbReference type="HAMAP-Rule" id="MF_01020"/>
    </source>
</evidence>
<keyword evidence="7 11" id="KW-0547">Nucleotide-binding</keyword>
<proteinExistence type="inferred from homology"/>
<dbReference type="Pfam" id="PF01503">
    <property type="entry name" value="PRA-PH"/>
    <property type="match status" value="1"/>
</dbReference>
<dbReference type="InterPro" id="IPR021130">
    <property type="entry name" value="PRib-ATP_PPHydrolase-like"/>
</dbReference>
<evidence type="ECO:0000256" key="7">
    <source>
        <dbReference type="ARBA" id="ARBA00022741"/>
    </source>
</evidence>
<evidence type="ECO:0000256" key="8">
    <source>
        <dbReference type="ARBA" id="ARBA00022801"/>
    </source>
</evidence>
<keyword evidence="8 11" id="KW-0378">Hydrolase</keyword>
<keyword evidence="9 11" id="KW-0067">ATP-binding</keyword>
<keyword evidence="5 11" id="KW-0963">Cytoplasm</keyword>
<dbReference type="NCBIfam" id="NF001613">
    <property type="entry name" value="PRK00400.1-5"/>
    <property type="match status" value="1"/>
</dbReference>
<gene>
    <name evidence="11 12" type="primary">hisE</name>
    <name evidence="12" type="ORF">SBA_ch1_10950</name>
</gene>
<dbReference type="PANTHER" id="PTHR42945:SF9">
    <property type="entry name" value="HISTIDINE BIOSYNTHESIS BIFUNCTIONAL PROTEIN HISIE"/>
    <property type="match status" value="1"/>
</dbReference>
<dbReference type="CDD" id="cd11534">
    <property type="entry name" value="NTP-PPase_HisIE_like"/>
    <property type="match status" value="1"/>
</dbReference>
<dbReference type="PANTHER" id="PTHR42945">
    <property type="entry name" value="HISTIDINE BIOSYNTHESIS BIFUNCTIONAL PROTEIN"/>
    <property type="match status" value="1"/>
</dbReference>
<evidence type="ECO:0000256" key="6">
    <source>
        <dbReference type="ARBA" id="ARBA00022605"/>
    </source>
</evidence>
<keyword evidence="6 11" id="KW-0028">Amino-acid biosynthesis</keyword>
<reference evidence="12" key="1">
    <citation type="submission" date="2018-07" db="EMBL/GenBank/DDBJ databases">
        <title>Complete genome sequence of Sphingomonas bisphenolicum strain AO1, a bisphenol A degradative bacterium isolated from Japanese farm field.</title>
        <authorList>
            <person name="Murakami M."/>
            <person name="Koh M."/>
            <person name="Koba S."/>
            <person name="Matsumura Y."/>
        </authorList>
    </citation>
    <scope>NUCLEOTIDE SEQUENCE</scope>
    <source>
        <strain evidence="12">AO1</strain>
    </source>
</reference>
<dbReference type="EC" id="3.6.1.31" evidence="11"/>
<evidence type="ECO:0000313" key="13">
    <source>
        <dbReference type="Proteomes" id="UP001059971"/>
    </source>
</evidence>
<evidence type="ECO:0000256" key="2">
    <source>
        <dbReference type="ARBA" id="ARBA00004496"/>
    </source>
</evidence>
<accession>A0ABM7FZ59</accession>
<evidence type="ECO:0000256" key="9">
    <source>
        <dbReference type="ARBA" id="ARBA00022840"/>
    </source>
</evidence>
<keyword evidence="13" id="KW-1185">Reference proteome</keyword>
<comment type="similarity">
    <text evidence="4 11">Belongs to the PRA-PH family.</text>
</comment>
<protein>
    <recommendedName>
        <fullName evidence="11">Phosphoribosyl-ATP pyrophosphatase</fullName>
        <shortName evidence="11">PRA-PH</shortName>
        <ecNumber evidence="11">3.6.1.31</ecNumber>
    </recommendedName>
</protein>
<keyword evidence="10 11" id="KW-0368">Histidine biosynthesis</keyword>
<dbReference type="HAMAP" id="MF_01020">
    <property type="entry name" value="HisE"/>
    <property type="match status" value="1"/>
</dbReference>
<evidence type="ECO:0000256" key="10">
    <source>
        <dbReference type="ARBA" id="ARBA00023102"/>
    </source>
</evidence>
<sequence>MAAMRATLHSLEQTIRQRRSADPSASYVAKLTARGRAKIAQKVGEEAVETVIAAMADDRDAVIGESADLLFHLLLLLADVDVPLDAVLDELDRREGVSGIAEKAARPVD</sequence>
<evidence type="ECO:0000256" key="3">
    <source>
        <dbReference type="ARBA" id="ARBA00005204"/>
    </source>
</evidence>